<dbReference type="AlphaFoldDB" id="A0A1I5SJ95"/>
<accession>A0A1I5SJ95</accession>
<reference evidence="1 2" key="1">
    <citation type="submission" date="2016-10" db="EMBL/GenBank/DDBJ databases">
        <authorList>
            <person name="de Groot N.N."/>
        </authorList>
    </citation>
    <scope>NUCLEOTIDE SEQUENCE [LARGE SCALE GENOMIC DNA]</scope>
    <source>
        <strain evidence="1 2">DSM 20678</strain>
    </source>
</reference>
<dbReference type="Proteomes" id="UP000198577">
    <property type="component" value="Unassembled WGS sequence"/>
</dbReference>
<sequence length="107" mass="12445">MKRKGVKHGRVKKRGTLVKTSCFAGNYIYVTDHAIKRYQERFKRVSEKNAQRAIIEGVKRSRLIALTRFGGREIRENRGVLYVCELQDNYLSVITVLISKVKLRFVS</sequence>
<organism evidence="1 2">
    <name type="scientific">Caldicoprobacter faecalis</name>
    <dbReference type="NCBI Taxonomy" id="937334"/>
    <lineage>
        <taxon>Bacteria</taxon>
        <taxon>Bacillati</taxon>
        <taxon>Bacillota</taxon>
        <taxon>Clostridia</taxon>
        <taxon>Caldicoprobacterales</taxon>
        <taxon>Caldicoprobacteraceae</taxon>
        <taxon>Caldicoprobacter</taxon>
    </lineage>
</organism>
<evidence type="ECO:0000313" key="2">
    <source>
        <dbReference type="Proteomes" id="UP000198577"/>
    </source>
</evidence>
<evidence type="ECO:0000313" key="1">
    <source>
        <dbReference type="EMBL" id="SFP70830.1"/>
    </source>
</evidence>
<name>A0A1I5SJ95_9FIRM</name>
<dbReference type="EMBL" id="FOXR01000002">
    <property type="protein sequence ID" value="SFP70830.1"/>
    <property type="molecule type" value="Genomic_DNA"/>
</dbReference>
<keyword evidence="2" id="KW-1185">Reference proteome</keyword>
<gene>
    <name evidence="1" type="ORF">SAMN05444406_102158</name>
</gene>
<protein>
    <recommendedName>
        <fullName evidence="3">DUF4258 domain-containing protein</fullName>
    </recommendedName>
</protein>
<evidence type="ECO:0008006" key="3">
    <source>
        <dbReference type="Google" id="ProtNLM"/>
    </source>
</evidence>
<dbReference type="RefSeq" id="WP_025747017.1">
    <property type="nucleotide sequence ID" value="NZ_FOXR01000002.1"/>
</dbReference>
<proteinExistence type="predicted"/>